<dbReference type="SMART" id="SM00257">
    <property type="entry name" value="LysM"/>
    <property type="match status" value="2"/>
</dbReference>
<evidence type="ECO:0000256" key="4">
    <source>
        <dbReference type="ARBA" id="ARBA00023026"/>
    </source>
</evidence>
<dbReference type="InterPro" id="IPR001002">
    <property type="entry name" value="Chitin-bd_1"/>
</dbReference>
<dbReference type="PROSITE" id="PS50941">
    <property type="entry name" value="CHIT_BIND_I_2"/>
    <property type="match status" value="1"/>
</dbReference>
<feature type="disulfide bond" evidence="7">
    <location>
        <begin position="386"/>
        <end position="400"/>
    </location>
</feature>
<dbReference type="InterPro" id="IPR001223">
    <property type="entry name" value="Glyco_hydro18_cat"/>
</dbReference>
<comment type="similarity">
    <text evidence="6">Belongs to the secreted LysM effector family.</text>
</comment>
<sequence length="1217" mass="133470">MNLHAPLHGSFTIRVCSLLGSVQSPSNKQKRLNEAQDIEATQFGQVTQTKNSSIPVERCGASQYVVPVILTAGPSLLAAGGDAAAAASKIATYMIENPKCGAQILFSKSESAYVGMYIGADIVTDDVGHLFDQYSAHFKNGIQSLQTCNTAQQFARTAGVIAVDGVNSLDVVRRAVQNWAQGGCLDHTDAPRLGESVPLTFLASSAPENGTMPSTDTTSLVQRRSECRAIQVVKGDGCASLASKCNIRGAHFIKFNPKENLCATLQPKQWVCCSQGAPPEPGPQPQPDGTCTTHKVDYNDDCWRIGDLNGLKSTDIEKLNKKTWGWLGCDRLQVGQIICVGKGNTPMPAQLPGVACGPQKIGTERPSGKFTGEDLAKLNQCPLNACCSGWGYCGISEDFCIESPADSGAPGAFKPGKNGCISNCGMDVVGNTLKPSSFANLGYFQGYNPSRVCLRMDATELMTKVSGLTHVHFAFAVFTDDFEVKIPDDTKDQFKVFVETPLPFNKVICFGGWAASTEPGSYHIFRNAVKPQNRQRVAENVVAFLDKHNLHGVDFDWEYPGASDIPGVPPGDASEGLNYLRFLTVLKSLLGDGKRTISVALPSSYWYLRGFPVKEMAKVVNYMVLMTYDLHGQWDYGSQFSNPGCPTGNCLRSHINKTETYSSLALVTKAGVPAHKLYIGISSYGRSFRMTDPECTGPACTFTGSFSVSEAEPGQCTATSGYISNAELDSIFRDRHSEDNGLQAVHWYDESSDSDIMICMLFTLPPPCPFRIWRIGQGITDWVAYMSDETKKGRREWIRGLNFGGTTDWALDLADYYEGPHSEGDWNVDIESPECNQDDWPTSLEGFDTNMDQLPIHCRGMALTRFLAVSMNDAIEEFTKVSEGYDDKFGYYADWVKDAIDSRLDEFLAIGRGKGLHFMDCEWETRRNKGSGPCTEVVLEYDLGIRPGPRVVTFTMKDEEGFYAALAESTGIHKDWITWRDDSQSDPCIECGPLPFCPGQAFCADNYYMRRNFPRRIHNKGKINIENPKKIIDEALPKIRELVNIAIDAYMQMRWHFADMDSTDVIESLSMPLFMLQDSFEAIKEIKDIGEKQKDRKTRDLVILILTIVFSVIPFAGPAATALGGAARIATAALIVGEIGNAALAIESIIDDPYSAPFAVLGLLVGAGGIRVKGPRQGFRDAADAKRAMDPGSLKLFSTEFRRKNEIVGRIVKRCII</sequence>
<keyword evidence="3 7" id="KW-0147">Chitin-binding</keyword>
<dbReference type="Gene3D" id="3.30.60.10">
    <property type="entry name" value="Endochitinase-like"/>
    <property type="match status" value="1"/>
</dbReference>
<dbReference type="EC" id="3.2.1.14" evidence="2"/>
<dbReference type="CDD" id="cd02878">
    <property type="entry name" value="GH18_zymocin_alpha"/>
    <property type="match status" value="1"/>
</dbReference>
<feature type="disulfide bond" evidence="7">
    <location>
        <begin position="381"/>
        <end position="393"/>
    </location>
</feature>
<comment type="caution">
    <text evidence="12">The sequence shown here is derived from an EMBL/GenBank/DDBJ whole genome shotgun (WGS) entry which is preliminary data.</text>
</comment>
<dbReference type="CDD" id="cd00035">
    <property type="entry name" value="ChtBD1"/>
    <property type="match status" value="1"/>
</dbReference>
<dbReference type="InterPro" id="IPR053214">
    <property type="entry name" value="LysM12-like"/>
</dbReference>
<evidence type="ECO:0000259" key="11">
    <source>
        <dbReference type="PROSITE" id="PS51910"/>
    </source>
</evidence>
<dbReference type="SMART" id="SM00270">
    <property type="entry name" value="ChtBD1"/>
    <property type="match status" value="1"/>
</dbReference>
<dbReference type="PROSITE" id="PS51782">
    <property type="entry name" value="LYSM"/>
    <property type="match status" value="2"/>
</dbReference>
<evidence type="ECO:0000256" key="6">
    <source>
        <dbReference type="ARBA" id="ARBA00044955"/>
    </source>
</evidence>
<dbReference type="SUPFAM" id="SSF54556">
    <property type="entry name" value="Chitinase insertion domain"/>
    <property type="match status" value="1"/>
</dbReference>
<dbReference type="STRING" id="43265.A0A545VG86"/>
<evidence type="ECO:0000256" key="5">
    <source>
        <dbReference type="ARBA" id="ARBA00023295"/>
    </source>
</evidence>
<dbReference type="EMBL" id="SPUK01000001">
    <property type="protein sequence ID" value="TQW00737.1"/>
    <property type="molecule type" value="Genomic_DNA"/>
</dbReference>
<evidence type="ECO:0000256" key="7">
    <source>
        <dbReference type="PROSITE-ProRule" id="PRU00261"/>
    </source>
</evidence>
<dbReference type="GO" id="GO:0005975">
    <property type="term" value="P:carbohydrate metabolic process"/>
    <property type="evidence" value="ECO:0007669"/>
    <property type="project" value="InterPro"/>
</dbReference>
<dbReference type="Gene3D" id="3.10.350.10">
    <property type="entry name" value="LysM domain"/>
    <property type="match status" value="2"/>
</dbReference>
<dbReference type="Pfam" id="PF01476">
    <property type="entry name" value="LysM"/>
    <property type="match status" value="1"/>
</dbReference>
<evidence type="ECO:0000313" key="12">
    <source>
        <dbReference type="EMBL" id="TQW00737.1"/>
    </source>
</evidence>
<feature type="domain" description="LysM" evidence="10">
    <location>
        <begin position="228"/>
        <end position="273"/>
    </location>
</feature>
<dbReference type="Pfam" id="PF00704">
    <property type="entry name" value="Glyco_hydro_18"/>
    <property type="match status" value="1"/>
</dbReference>
<dbReference type="PROSITE" id="PS00026">
    <property type="entry name" value="CHIT_BIND_I_1"/>
    <property type="match status" value="1"/>
</dbReference>
<dbReference type="PANTHER" id="PTHR47700:SF2">
    <property type="entry name" value="CHITINASE"/>
    <property type="match status" value="1"/>
</dbReference>
<keyword evidence="8" id="KW-1133">Transmembrane helix</keyword>
<keyword evidence="12" id="KW-0378">Hydrolase</keyword>
<dbReference type="Gene3D" id="3.20.20.80">
    <property type="entry name" value="Glycosidases"/>
    <property type="match status" value="1"/>
</dbReference>
<dbReference type="SMART" id="SM00636">
    <property type="entry name" value="Glyco_18"/>
    <property type="match status" value="1"/>
</dbReference>
<keyword evidence="5" id="KW-0326">Glycosidase</keyword>
<keyword evidence="4" id="KW-0843">Virulence</keyword>
<dbReference type="InterPro" id="IPR018392">
    <property type="entry name" value="LysM"/>
</dbReference>
<keyword evidence="13" id="KW-1185">Reference proteome</keyword>
<organism evidence="12 13">
    <name type="scientific">Cordyceps javanica</name>
    <dbReference type="NCBI Taxonomy" id="43265"/>
    <lineage>
        <taxon>Eukaryota</taxon>
        <taxon>Fungi</taxon>
        <taxon>Dikarya</taxon>
        <taxon>Ascomycota</taxon>
        <taxon>Pezizomycotina</taxon>
        <taxon>Sordariomycetes</taxon>
        <taxon>Hypocreomycetidae</taxon>
        <taxon>Hypocreales</taxon>
        <taxon>Cordycipitaceae</taxon>
        <taxon>Cordyceps</taxon>
    </lineage>
</organism>
<dbReference type="AlphaFoldDB" id="A0A545VG86"/>
<feature type="domain" description="Chitin-binding type-1" evidence="9">
    <location>
        <begin position="353"/>
        <end position="426"/>
    </location>
</feature>
<feature type="domain" description="GH18" evidence="11">
    <location>
        <begin position="438"/>
        <end position="828"/>
    </location>
</feature>
<feature type="domain" description="LysM" evidence="10">
    <location>
        <begin position="292"/>
        <end position="340"/>
    </location>
</feature>
<keyword evidence="7" id="KW-1015">Disulfide bond</keyword>
<proteinExistence type="inferred from homology"/>
<accession>A0A545VG86</accession>
<evidence type="ECO:0000313" key="13">
    <source>
        <dbReference type="Proteomes" id="UP000315783"/>
    </source>
</evidence>
<dbReference type="InterPro" id="IPR029070">
    <property type="entry name" value="Chitinase_insertion_sf"/>
</dbReference>
<dbReference type="InterPro" id="IPR018371">
    <property type="entry name" value="Chitin-binding_1_CS"/>
</dbReference>
<dbReference type="InterPro" id="IPR036861">
    <property type="entry name" value="Endochitinase-like_sf"/>
</dbReference>
<reference evidence="12 13" key="1">
    <citation type="journal article" date="2019" name="Appl. Microbiol. Biotechnol.">
        <title>Genome sequence of Isaria javanica and comparative genome analysis insights into family S53 peptidase evolution in fungal entomopathogens.</title>
        <authorList>
            <person name="Lin R."/>
            <person name="Zhang X."/>
            <person name="Xin B."/>
            <person name="Zou M."/>
            <person name="Gao Y."/>
            <person name="Qin F."/>
            <person name="Hu Q."/>
            <person name="Xie B."/>
            <person name="Cheng X."/>
        </authorList>
    </citation>
    <scope>NUCLEOTIDE SEQUENCE [LARGE SCALE GENOMIC DNA]</scope>
    <source>
        <strain evidence="12 13">IJ1G</strain>
    </source>
</reference>
<dbReference type="InterPro" id="IPR036779">
    <property type="entry name" value="LysM_dom_sf"/>
</dbReference>
<dbReference type="SUPFAM" id="SSF54106">
    <property type="entry name" value="LysM domain"/>
    <property type="match status" value="1"/>
</dbReference>
<dbReference type="Pfam" id="PF00187">
    <property type="entry name" value="Chitin_bind_1"/>
    <property type="match status" value="1"/>
</dbReference>
<protein>
    <recommendedName>
        <fullName evidence="2">chitinase</fullName>
        <ecNumber evidence="2">3.2.1.14</ecNumber>
    </recommendedName>
</protein>
<comment type="similarity">
    <text evidence="1">Belongs to the glycosyl hydrolase 18 family. Chitinase class V subfamily.</text>
</comment>
<keyword evidence="8" id="KW-0812">Transmembrane</keyword>
<feature type="disulfide bond" evidence="7">
    <location>
        <begin position="420"/>
        <end position="424"/>
    </location>
</feature>
<evidence type="ECO:0000259" key="10">
    <source>
        <dbReference type="PROSITE" id="PS51782"/>
    </source>
</evidence>
<dbReference type="Gene3D" id="3.10.50.10">
    <property type="match status" value="1"/>
</dbReference>
<comment type="caution">
    <text evidence="7">Lacks conserved residue(s) required for the propagation of feature annotation.</text>
</comment>
<dbReference type="CDD" id="cd00118">
    <property type="entry name" value="LysM"/>
    <property type="match status" value="1"/>
</dbReference>
<name>A0A545VG86_9HYPO</name>
<dbReference type="PROSITE" id="PS51910">
    <property type="entry name" value="GH18_2"/>
    <property type="match status" value="1"/>
</dbReference>
<dbReference type="GO" id="GO:0008061">
    <property type="term" value="F:chitin binding"/>
    <property type="evidence" value="ECO:0007669"/>
    <property type="project" value="UniProtKB-UniRule"/>
</dbReference>
<evidence type="ECO:0000256" key="3">
    <source>
        <dbReference type="ARBA" id="ARBA00022669"/>
    </source>
</evidence>
<dbReference type="Proteomes" id="UP000315783">
    <property type="component" value="Unassembled WGS sequence"/>
</dbReference>
<dbReference type="SUPFAM" id="SSF57016">
    <property type="entry name" value="Plant lectins/antimicrobial peptides"/>
    <property type="match status" value="1"/>
</dbReference>
<dbReference type="InterPro" id="IPR017853">
    <property type="entry name" value="GH"/>
</dbReference>
<evidence type="ECO:0000256" key="2">
    <source>
        <dbReference type="ARBA" id="ARBA00012729"/>
    </source>
</evidence>
<dbReference type="SUPFAM" id="SSF51445">
    <property type="entry name" value="(Trans)glycosidases"/>
    <property type="match status" value="1"/>
</dbReference>
<gene>
    <name evidence="12" type="ORF">IF1G_00668</name>
</gene>
<keyword evidence="8" id="KW-0472">Membrane</keyword>
<evidence type="ECO:0000256" key="8">
    <source>
        <dbReference type="SAM" id="Phobius"/>
    </source>
</evidence>
<feature type="transmembrane region" description="Helical" evidence="8">
    <location>
        <begin position="1101"/>
        <end position="1123"/>
    </location>
</feature>
<dbReference type="InterPro" id="IPR011583">
    <property type="entry name" value="Chitinase_II/V-like_cat"/>
</dbReference>
<dbReference type="PANTHER" id="PTHR47700">
    <property type="entry name" value="V CHITINASE, PUTATIVE (AFU_ORTHOLOGUE AFUA_6G13720)-RELATED"/>
    <property type="match status" value="1"/>
</dbReference>
<evidence type="ECO:0000256" key="1">
    <source>
        <dbReference type="ARBA" id="ARBA00008682"/>
    </source>
</evidence>
<dbReference type="GO" id="GO:0008843">
    <property type="term" value="F:endochitinase activity"/>
    <property type="evidence" value="ECO:0007669"/>
    <property type="project" value="UniProtKB-EC"/>
</dbReference>
<evidence type="ECO:0000259" key="9">
    <source>
        <dbReference type="PROSITE" id="PS50941"/>
    </source>
</evidence>